<dbReference type="RefSeq" id="WP_135999747.1">
    <property type="nucleotide sequence ID" value="NZ_SRYX01000036.1"/>
</dbReference>
<dbReference type="InterPro" id="IPR013783">
    <property type="entry name" value="Ig-like_fold"/>
</dbReference>
<dbReference type="InterPro" id="IPR024361">
    <property type="entry name" value="BACON"/>
</dbReference>
<comment type="caution">
    <text evidence="2">The sequence shown here is derived from an EMBL/GenBank/DDBJ whole genome shotgun (WGS) entry which is preliminary data.</text>
</comment>
<evidence type="ECO:0000313" key="3">
    <source>
        <dbReference type="Proteomes" id="UP000309566"/>
    </source>
</evidence>
<name>A0A4S2CZD7_9BACE</name>
<dbReference type="AlphaFoldDB" id="A0A4S2CZD7"/>
<proteinExistence type="predicted"/>
<protein>
    <recommendedName>
        <fullName evidence="1">BACON domain-containing protein</fullName>
    </recommendedName>
</protein>
<gene>
    <name evidence="2" type="ORF">E5353_10520</name>
</gene>
<organism evidence="2 3">
    <name type="scientific">Bacteroides caecimuris</name>
    <dbReference type="NCBI Taxonomy" id="1796613"/>
    <lineage>
        <taxon>Bacteria</taxon>
        <taxon>Pseudomonadati</taxon>
        <taxon>Bacteroidota</taxon>
        <taxon>Bacteroidia</taxon>
        <taxon>Bacteroidales</taxon>
        <taxon>Bacteroidaceae</taxon>
        <taxon>Bacteroides</taxon>
    </lineage>
</organism>
<dbReference type="Proteomes" id="UP000309566">
    <property type="component" value="Unassembled WGS sequence"/>
</dbReference>
<reference evidence="2 3" key="1">
    <citation type="submission" date="2019-04" db="EMBL/GenBank/DDBJ databases">
        <title>Microbes associate with the intestines of laboratory mice.</title>
        <authorList>
            <person name="Navarre W."/>
            <person name="Wong E."/>
            <person name="Huang K."/>
            <person name="Tropini C."/>
            <person name="Ng K."/>
            <person name="Yu B."/>
        </authorList>
    </citation>
    <scope>NUCLEOTIDE SEQUENCE [LARGE SCALE GENOMIC DNA]</scope>
    <source>
        <strain evidence="2 3">NM63_1-25</strain>
    </source>
</reference>
<feature type="domain" description="BACON" evidence="1">
    <location>
        <begin position="3"/>
        <end position="56"/>
    </location>
</feature>
<dbReference type="Pfam" id="PF13004">
    <property type="entry name" value="BACON"/>
    <property type="match status" value="1"/>
</dbReference>
<dbReference type="Gene3D" id="2.60.40.10">
    <property type="entry name" value="Immunoglobulins"/>
    <property type="match status" value="1"/>
</dbReference>
<evidence type="ECO:0000259" key="1">
    <source>
        <dbReference type="Pfam" id="PF13004"/>
    </source>
</evidence>
<sequence length="117" mass="12219">MAKAAWCTVAPMSGKENAPINITLPAHTGRLVRNTTVTVTNKNGTKPSKAITINQAGAAVTTTMDATKPDVPKTGGTVVINGTSNSSKLSWRFGILIDGQYVPLMGFIRDVIGDGYG</sequence>
<evidence type="ECO:0000313" key="2">
    <source>
        <dbReference type="EMBL" id="TGY33513.1"/>
    </source>
</evidence>
<accession>A0A4S2CZD7</accession>
<dbReference type="EMBL" id="SRYX01000036">
    <property type="protein sequence ID" value="TGY33513.1"/>
    <property type="molecule type" value="Genomic_DNA"/>
</dbReference>